<gene>
    <name evidence="9" type="ORF">FAZ69_20735</name>
</gene>
<comment type="caution">
    <text evidence="9">The sequence shown here is derived from an EMBL/GenBank/DDBJ whole genome shotgun (WGS) entry which is preliminary data.</text>
</comment>
<comment type="similarity">
    <text evidence="6">Belongs to the YccS/YhfK family.</text>
</comment>
<keyword evidence="3 7" id="KW-0812">Transmembrane</keyword>
<evidence type="ECO:0000256" key="1">
    <source>
        <dbReference type="ARBA" id="ARBA00004651"/>
    </source>
</evidence>
<feature type="transmembrane region" description="Helical" evidence="7">
    <location>
        <begin position="84"/>
        <end position="108"/>
    </location>
</feature>
<evidence type="ECO:0000313" key="10">
    <source>
        <dbReference type="Proteomes" id="UP000305539"/>
    </source>
</evidence>
<feature type="transmembrane region" description="Helical" evidence="7">
    <location>
        <begin position="445"/>
        <end position="475"/>
    </location>
</feature>
<dbReference type="InterPro" id="IPR049453">
    <property type="entry name" value="Memb_transporter_dom"/>
</dbReference>
<feature type="transmembrane region" description="Helical" evidence="7">
    <location>
        <begin position="400"/>
        <end position="424"/>
    </location>
</feature>
<evidence type="ECO:0000256" key="6">
    <source>
        <dbReference type="ARBA" id="ARBA00043993"/>
    </source>
</evidence>
<proteinExistence type="inferred from homology"/>
<feature type="transmembrane region" description="Helical" evidence="7">
    <location>
        <begin position="58"/>
        <end position="77"/>
    </location>
</feature>
<dbReference type="GO" id="GO:0005886">
    <property type="term" value="C:plasma membrane"/>
    <property type="evidence" value="ECO:0007669"/>
    <property type="project" value="UniProtKB-SubCell"/>
</dbReference>
<evidence type="ECO:0000256" key="5">
    <source>
        <dbReference type="ARBA" id="ARBA00023136"/>
    </source>
</evidence>
<evidence type="ECO:0000256" key="2">
    <source>
        <dbReference type="ARBA" id="ARBA00022475"/>
    </source>
</evidence>
<dbReference type="Pfam" id="PF13515">
    <property type="entry name" value="FUSC_2"/>
    <property type="match status" value="1"/>
</dbReference>
<evidence type="ECO:0000256" key="3">
    <source>
        <dbReference type="ARBA" id="ARBA00022692"/>
    </source>
</evidence>
<dbReference type="PANTHER" id="PTHR30509">
    <property type="entry name" value="P-HYDROXYBENZOIC ACID EFFLUX PUMP SUBUNIT-RELATED"/>
    <property type="match status" value="1"/>
</dbReference>
<keyword evidence="4 7" id="KW-1133">Transmembrane helix</keyword>
<dbReference type="RefSeq" id="WP_136896966.1">
    <property type="nucleotide sequence ID" value="NZ_SWJE01000011.1"/>
</dbReference>
<dbReference type="AlphaFoldDB" id="A0A4U1HYW7"/>
<evidence type="ECO:0000259" key="8">
    <source>
        <dbReference type="Pfam" id="PF13515"/>
    </source>
</evidence>
<evidence type="ECO:0000256" key="7">
    <source>
        <dbReference type="SAM" id="Phobius"/>
    </source>
</evidence>
<evidence type="ECO:0000256" key="4">
    <source>
        <dbReference type="ARBA" id="ARBA00022989"/>
    </source>
</evidence>
<keyword evidence="5 7" id="KW-0472">Membrane</keyword>
<name>A0A4U1HYW7_9BURK</name>
<keyword evidence="10" id="KW-1185">Reference proteome</keyword>
<protein>
    <submittedName>
        <fullName evidence="9">FUSC family protein</fullName>
    </submittedName>
</protein>
<dbReference type="EMBL" id="SWJE01000011">
    <property type="protein sequence ID" value="TKC86283.1"/>
    <property type="molecule type" value="Genomic_DNA"/>
</dbReference>
<accession>A0A4U1HYW7</accession>
<feature type="transmembrane region" description="Helical" evidence="7">
    <location>
        <begin position="481"/>
        <end position="500"/>
    </location>
</feature>
<evidence type="ECO:0000313" key="9">
    <source>
        <dbReference type="EMBL" id="TKC86283.1"/>
    </source>
</evidence>
<feature type="domain" description="Integral membrane bound transporter" evidence="8">
    <location>
        <begin position="401"/>
        <end position="525"/>
    </location>
</feature>
<keyword evidence="2" id="KW-1003">Cell membrane</keyword>
<organism evidence="9 10">
    <name type="scientific">Trinickia terrae</name>
    <dbReference type="NCBI Taxonomy" id="2571161"/>
    <lineage>
        <taxon>Bacteria</taxon>
        <taxon>Pseudomonadati</taxon>
        <taxon>Pseudomonadota</taxon>
        <taxon>Betaproteobacteria</taxon>
        <taxon>Burkholderiales</taxon>
        <taxon>Burkholderiaceae</taxon>
        <taxon>Trinickia</taxon>
    </lineage>
</organism>
<feature type="transmembrane region" description="Helical" evidence="7">
    <location>
        <begin position="512"/>
        <end position="530"/>
    </location>
</feature>
<sequence>MPSLHRLRAATNATMQALARRRPAWLVYFSIEEASLSEGLRAAFAATAMLLLGKWLNIPLFAWAAIGAFWTCLADAAETPRRRFASMAGFAVLSTLCGGISAFAAGAGTPYALAAVLVFSSLAGLTTIWSAAAYQVAILAATACIVLVAKPQHHFAAAAPLLSIYFGGCLFATVLSFTVWRIHPFAPSRLALRVAYARLAELARDCARLIEASDAGAHDWARHATEIRAQARAAIEAATQSLLGMPQARIDGSKTYRNLSFAAADAERVFGYLIAISNAGEYAHYGAQRQTRAARCLIAMAGVLRRIGEQLEEPSTDYPASLRKRLLALSLRLAAPAEQKLSLPPLPAGHGGATALSEEEPWPVVLGRTLLHGWERLKQNASFESPGVRHAVRLAAATTAAYATVTLLNLPLGYWATMAALLVLQPSSGTTWRRGLERAAGSAAGAVIAVVIGLLVHTPLAISLVVFPLICLTVALRRVSYSLYALFLTPSFVLVADFATPASEFGYAISRLENNLLGCVFALLAAYLLWPSRDSGDLRRAVADAVRSNLAYLIAALDATPATFDACESARRMAGLASNHAEDLLRLARLEPLRRTDGLRSAQTTLELLRRIAGTTTRLRMSARTRALNQALGDWIGAANADIERGLAGTPPSTAFVPFPDANLRPVEAAMVSEVAQLWHLVIQDHTGAGWNSGLKPGAA</sequence>
<comment type="subcellular location">
    <subcellularLocation>
        <location evidence="1">Cell membrane</location>
        <topology evidence="1">Multi-pass membrane protein</topology>
    </subcellularLocation>
</comment>
<dbReference type="OrthoDB" id="138020at2"/>
<reference evidence="9 10" key="1">
    <citation type="submission" date="2019-04" db="EMBL/GenBank/DDBJ databases">
        <title>Trinickia sp. 7GSK02, isolated from subtropical forest soil.</title>
        <authorList>
            <person name="Gao Z.-H."/>
            <person name="Qiu L.-H."/>
        </authorList>
    </citation>
    <scope>NUCLEOTIDE SEQUENCE [LARGE SCALE GENOMIC DNA]</scope>
    <source>
        <strain evidence="9 10">7GSK02</strain>
    </source>
</reference>
<dbReference type="Proteomes" id="UP000305539">
    <property type="component" value="Unassembled WGS sequence"/>
</dbReference>
<dbReference type="PANTHER" id="PTHR30509:SF9">
    <property type="entry name" value="MULTIDRUG RESISTANCE PROTEIN MDTO"/>
    <property type="match status" value="1"/>
</dbReference>
<feature type="transmembrane region" description="Helical" evidence="7">
    <location>
        <begin position="161"/>
        <end position="180"/>
    </location>
</feature>